<name>A0A7I9XQ83_9MYCO</name>
<dbReference type="EMBL" id="BLKV01000002">
    <property type="protein sequence ID" value="GFG72152.1"/>
    <property type="molecule type" value="Genomic_DNA"/>
</dbReference>
<sequence>MANSPERLGITAVLKNTDLNRTRIRTLLPGIRRRLAPYRSPEKSALNQRSGRMVYSTLEALSMLAANARPASSPR</sequence>
<gene>
    <name evidence="1" type="ORF">MSEN_38720</name>
</gene>
<protein>
    <submittedName>
        <fullName evidence="1">Uncharacterized protein</fullName>
    </submittedName>
</protein>
<dbReference type="AlphaFoldDB" id="A0A7I9XQ83"/>
<comment type="caution">
    <text evidence="1">The sequence shown here is derived from an EMBL/GenBank/DDBJ whole genome shotgun (WGS) entry which is preliminary data.</text>
</comment>
<dbReference type="Proteomes" id="UP000465263">
    <property type="component" value="Unassembled WGS sequence"/>
</dbReference>
<keyword evidence="2" id="KW-1185">Reference proteome</keyword>
<evidence type="ECO:0000313" key="1">
    <source>
        <dbReference type="EMBL" id="GFG72152.1"/>
    </source>
</evidence>
<organism evidence="1 2">
    <name type="scientific">Mycolicibacter senuensis</name>
    <dbReference type="NCBI Taxonomy" id="386913"/>
    <lineage>
        <taxon>Bacteria</taxon>
        <taxon>Bacillati</taxon>
        <taxon>Actinomycetota</taxon>
        <taxon>Actinomycetes</taxon>
        <taxon>Mycobacteriales</taxon>
        <taxon>Mycobacteriaceae</taxon>
        <taxon>Mycolicibacter</taxon>
    </lineage>
</organism>
<proteinExistence type="predicted"/>
<evidence type="ECO:0000313" key="2">
    <source>
        <dbReference type="Proteomes" id="UP000465263"/>
    </source>
</evidence>
<reference evidence="1 2" key="1">
    <citation type="journal article" date="2019" name="Emerg. Microbes Infect.">
        <title>Comprehensive subspecies identification of 175 nontuberculous mycobacteria species based on 7547 genomic profiles.</title>
        <authorList>
            <person name="Matsumoto Y."/>
            <person name="Kinjo T."/>
            <person name="Motooka D."/>
            <person name="Nabeya D."/>
            <person name="Jung N."/>
            <person name="Uechi K."/>
            <person name="Horii T."/>
            <person name="Iida T."/>
            <person name="Fujita J."/>
            <person name="Nakamura S."/>
        </authorList>
    </citation>
    <scope>NUCLEOTIDE SEQUENCE [LARGE SCALE GENOMIC DNA]</scope>
    <source>
        <strain evidence="1 2">JCM 16017</strain>
    </source>
</reference>
<accession>A0A7I9XQ83</accession>